<dbReference type="SMART" id="SM01091">
    <property type="entry name" value="CorC_HlyC"/>
    <property type="match status" value="1"/>
</dbReference>
<dbReference type="SUPFAM" id="SSF56176">
    <property type="entry name" value="FAD-binding/transporter-associated domain-like"/>
    <property type="match status" value="1"/>
</dbReference>
<evidence type="ECO:0000256" key="4">
    <source>
        <dbReference type="ARBA" id="ARBA00022692"/>
    </source>
</evidence>
<evidence type="ECO:0000256" key="5">
    <source>
        <dbReference type="ARBA" id="ARBA00022737"/>
    </source>
</evidence>
<keyword evidence="15" id="KW-1185">Reference proteome</keyword>
<evidence type="ECO:0000256" key="7">
    <source>
        <dbReference type="ARBA" id="ARBA00023122"/>
    </source>
</evidence>
<evidence type="ECO:0000259" key="13">
    <source>
        <dbReference type="PROSITE" id="PS51846"/>
    </source>
</evidence>
<dbReference type="Pfam" id="PF00571">
    <property type="entry name" value="CBS"/>
    <property type="match status" value="2"/>
</dbReference>
<dbReference type="PANTHER" id="PTHR43099">
    <property type="entry name" value="UPF0053 PROTEIN YRKA"/>
    <property type="match status" value="1"/>
</dbReference>
<gene>
    <name evidence="14" type="ORF">ISF26_03680</name>
</gene>
<dbReference type="InterPro" id="IPR036318">
    <property type="entry name" value="FAD-bd_PCMH-like_sf"/>
</dbReference>
<evidence type="ECO:0000256" key="2">
    <source>
        <dbReference type="ARBA" id="ARBA00006337"/>
    </source>
</evidence>
<dbReference type="InterPro" id="IPR002550">
    <property type="entry name" value="CNNM"/>
</dbReference>
<keyword evidence="7 9" id="KW-0129">CBS domain</keyword>
<keyword evidence="5" id="KW-0677">Repeat</keyword>
<dbReference type="EMBL" id="CP063845">
    <property type="protein sequence ID" value="UFP95361.1"/>
    <property type="molecule type" value="Genomic_DNA"/>
</dbReference>
<sequence>MAEPPLLLMAATAGELLLSWPEMLLRLAAVVLLVLLNGFFVATEFSLVSVRRTRIEQLVEEGDRGALSVQRSQKDLDRYLSATQLGITIASLALGWIGEGTIASLIEPILSGFSIAAGSALAHTISTVVAFLLITYMHIVLGELAPKSVAILYPERTALLFAWPNEIFFKLFAPFLSFLNWSSWLVLRAFGVKANVNTHTNPIGPEELQLLISSSSASGLDKGEQELLENVFEFGDAVAVDVMVPRTSIDALPFTATIQEVLFEVSRTGHSRYPLYEDSLDTIKGQVSIKDVITPLAKGEVQPTDTVGALARPILFVPENKRISELLTQMQRERQAMVIVVDEFGGTAGLLTMENLLEELVGNITDESEQATPDIVKLDERTAIIQAQINLEELNDFLDLQLPISDEYKTLGGFVMYQLHKVPEAGEQFLYNELEFTVLEMEGPRLERVRLVWRTREEVEAAERLTAREAQANEIGR</sequence>
<proteinExistence type="inferred from homology"/>
<evidence type="ECO:0000256" key="3">
    <source>
        <dbReference type="ARBA" id="ARBA00022475"/>
    </source>
</evidence>
<dbReference type="Gene3D" id="3.10.580.10">
    <property type="entry name" value="CBS-domain"/>
    <property type="match status" value="1"/>
</dbReference>
<feature type="transmembrane region" description="Helical" evidence="11">
    <location>
        <begin position="109"/>
        <end position="134"/>
    </location>
</feature>
<organism evidence="14 15">
    <name type="scientific">Gloeobacter morelensis MG652769</name>
    <dbReference type="NCBI Taxonomy" id="2781736"/>
    <lineage>
        <taxon>Bacteria</taxon>
        <taxon>Bacillati</taxon>
        <taxon>Cyanobacteriota</taxon>
        <taxon>Cyanophyceae</taxon>
        <taxon>Gloeobacterales</taxon>
        <taxon>Gloeobacteraceae</taxon>
        <taxon>Gloeobacter</taxon>
        <taxon>Gloeobacter morelensis</taxon>
    </lineage>
</organism>
<dbReference type="InterPro" id="IPR044751">
    <property type="entry name" value="Ion_transp-like_CBS"/>
</dbReference>
<dbReference type="PROSITE" id="PS51846">
    <property type="entry name" value="CNNM"/>
    <property type="match status" value="1"/>
</dbReference>
<keyword evidence="6 10" id="KW-1133">Transmembrane helix</keyword>
<reference evidence="14 15" key="1">
    <citation type="journal article" date="2021" name="Genome Biol. Evol.">
        <title>Complete Genome Sequencing of a Novel Gloeobacter Species from a Waterfall Cave in Mexico.</title>
        <authorList>
            <person name="Saw J.H."/>
            <person name="Cardona T."/>
            <person name="Montejano G."/>
        </authorList>
    </citation>
    <scope>NUCLEOTIDE SEQUENCE [LARGE SCALE GENOMIC DNA]</scope>
    <source>
        <strain evidence="14">MG652769</strain>
    </source>
</reference>
<dbReference type="InterPro" id="IPR000644">
    <property type="entry name" value="CBS_dom"/>
</dbReference>
<accession>A0ABY3PNY9</accession>
<evidence type="ECO:0000313" key="15">
    <source>
        <dbReference type="Proteomes" id="UP001054846"/>
    </source>
</evidence>
<dbReference type="InterPro" id="IPR016169">
    <property type="entry name" value="FAD-bd_PCMH_sub2"/>
</dbReference>
<protein>
    <submittedName>
        <fullName evidence="14">HlyC/CorC family transporter</fullName>
    </submittedName>
</protein>
<dbReference type="CDD" id="cd04590">
    <property type="entry name" value="CBS_pair_CorC_HlyC_assoc"/>
    <property type="match status" value="1"/>
</dbReference>
<keyword evidence="3" id="KW-1003">Cell membrane</keyword>
<dbReference type="InterPro" id="IPR046342">
    <property type="entry name" value="CBS_dom_sf"/>
</dbReference>
<dbReference type="Gene3D" id="3.30.465.10">
    <property type="match status" value="1"/>
</dbReference>
<evidence type="ECO:0000256" key="11">
    <source>
        <dbReference type="SAM" id="Phobius"/>
    </source>
</evidence>
<dbReference type="InterPro" id="IPR005170">
    <property type="entry name" value="Transptr-assoc_dom"/>
</dbReference>
<comment type="similarity">
    <text evidence="2">Belongs to the UPF0053 family.</text>
</comment>
<evidence type="ECO:0000256" key="10">
    <source>
        <dbReference type="PROSITE-ProRule" id="PRU01193"/>
    </source>
</evidence>
<name>A0ABY3PNY9_9CYAN</name>
<evidence type="ECO:0000256" key="8">
    <source>
        <dbReference type="ARBA" id="ARBA00023136"/>
    </source>
</evidence>
<evidence type="ECO:0000256" key="6">
    <source>
        <dbReference type="ARBA" id="ARBA00022989"/>
    </source>
</evidence>
<evidence type="ECO:0000256" key="9">
    <source>
        <dbReference type="PROSITE-ProRule" id="PRU00703"/>
    </source>
</evidence>
<dbReference type="RefSeq" id="WP_230842586.1">
    <property type="nucleotide sequence ID" value="NZ_CP063845.1"/>
</dbReference>
<feature type="domain" description="CBS" evidence="12">
    <location>
        <begin position="310"/>
        <end position="367"/>
    </location>
</feature>
<comment type="subcellular location">
    <subcellularLocation>
        <location evidence="1">Cell membrane</location>
        <topology evidence="1">Multi-pass membrane protein</topology>
    </subcellularLocation>
</comment>
<keyword evidence="8 10" id="KW-0472">Membrane</keyword>
<feature type="transmembrane region" description="Helical" evidence="11">
    <location>
        <begin position="24"/>
        <end position="48"/>
    </location>
</feature>
<dbReference type="SUPFAM" id="SSF54631">
    <property type="entry name" value="CBS-domain pair"/>
    <property type="match status" value="1"/>
</dbReference>
<evidence type="ECO:0000256" key="1">
    <source>
        <dbReference type="ARBA" id="ARBA00004651"/>
    </source>
</evidence>
<evidence type="ECO:0000313" key="14">
    <source>
        <dbReference type="EMBL" id="UFP95361.1"/>
    </source>
</evidence>
<dbReference type="Proteomes" id="UP001054846">
    <property type="component" value="Chromosome"/>
</dbReference>
<feature type="domain" description="CBS" evidence="12">
    <location>
        <begin position="243"/>
        <end position="304"/>
    </location>
</feature>
<dbReference type="Pfam" id="PF03471">
    <property type="entry name" value="CorC_HlyC"/>
    <property type="match status" value="1"/>
</dbReference>
<dbReference type="PANTHER" id="PTHR43099:SF2">
    <property type="entry name" value="UPF0053 PROTEIN YRKA"/>
    <property type="match status" value="1"/>
</dbReference>
<dbReference type="PROSITE" id="PS51371">
    <property type="entry name" value="CBS"/>
    <property type="match status" value="2"/>
</dbReference>
<feature type="domain" description="CNNM transmembrane" evidence="13">
    <location>
        <begin position="19"/>
        <end position="224"/>
    </location>
</feature>
<dbReference type="InterPro" id="IPR051676">
    <property type="entry name" value="UPF0053_domain"/>
</dbReference>
<keyword evidence="4 10" id="KW-0812">Transmembrane</keyword>
<dbReference type="Pfam" id="PF01595">
    <property type="entry name" value="CNNM"/>
    <property type="match status" value="1"/>
</dbReference>
<evidence type="ECO:0000259" key="12">
    <source>
        <dbReference type="PROSITE" id="PS51371"/>
    </source>
</evidence>